<gene>
    <name evidence="1" type="ORF">M153_9500011770</name>
</gene>
<dbReference type="EMBL" id="LGUB01000017">
    <property type="protein sequence ID" value="KRH94922.1"/>
    <property type="molecule type" value="Genomic_DNA"/>
</dbReference>
<evidence type="ECO:0000313" key="1">
    <source>
        <dbReference type="EMBL" id="KRH94922.1"/>
    </source>
</evidence>
<dbReference type="AlphaFoldDB" id="A0A0R0M0I7"/>
<protein>
    <submittedName>
        <fullName evidence="1">Uncharacterized protein</fullName>
    </submittedName>
</protein>
<reference evidence="1 2" key="1">
    <citation type="submission" date="2015-07" db="EMBL/GenBank/DDBJ databases">
        <title>The genome of Pseudoloma neurophilia, a relevant intracellular parasite of the zebrafish.</title>
        <authorList>
            <person name="Ndikumana S."/>
            <person name="Pelin A."/>
            <person name="Sanders J."/>
            <person name="Corradi N."/>
        </authorList>
    </citation>
    <scope>NUCLEOTIDE SEQUENCE [LARGE SCALE GENOMIC DNA]</scope>
    <source>
        <strain evidence="1 2">MK1</strain>
    </source>
</reference>
<keyword evidence="2" id="KW-1185">Reference proteome</keyword>
<comment type="caution">
    <text evidence="1">The sequence shown here is derived from an EMBL/GenBank/DDBJ whole genome shotgun (WGS) entry which is preliminary data.</text>
</comment>
<name>A0A0R0M0I7_9MICR</name>
<proteinExistence type="predicted"/>
<dbReference type="VEuPathDB" id="MicrosporidiaDB:M153_9500011770"/>
<dbReference type="Proteomes" id="UP000051530">
    <property type="component" value="Unassembled WGS sequence"/>
</dbReference>
<organism evidence="1 2">
    <name type="scientific">Pseudoloma neurophilia</name>
    <dbReference type="NCBI Taxonomy" id="146866"/>
    <lineage>
        <taxon>Eukaryota</taxon>
        <taxon>Fungi</taxon>
        <taxon>Fungi incertae sedis</taxon>
        <taxon>Microsporidia</taxon>
        <taxon>Pseudoloma</taxon>
    </lineage>
</organism>
<evidence type="ECO:0000313" key="2">
    <source>
        <dbReference type="Proteomes" id="UP000051530"/>
    </source>
</evidence>
<accession>A0A0R0M0I7</accession>
<sequence>MINEHNFFFFEDVTKNDYLKEVLPQNIVIDFLMRKQKFSLDKLPNKKCF</sequence>